<evidence type="ECO:0000313" key="3">
    <source>
        <dbReference type="Proteomes" id="UP000275267"/>
    </source>
</evidence>
<keyword evidence="3" id="KW-1185">Reference proteome</keyword>
<feature type="compositionally biased region" description="Basic and acidic residues" evidence="1">
    <location>
        <begin position="32"/>
        <end position="41"/>
    </location>
</feature>
<evidence type="ECO:0000256" key="1">
    <source>
        <dbReference type="SAM" id="MobiDB-lite"/>
    </source>
</evidence>
<accession>A0A3L6RN24</accession>
<feature type="compositionally biased region" description="Polar residues" evidence="1">
    <location>
        <begin position="14"/>
        <end position="25"/>
    </location>
</feature>
<reference evidence="3" key="1">
    <citation type="journal article" date="2019" name="Nat. Commun.">
        <title>The genome of broomcorn millet.</title>
        <authorList>
            <person name="Zou C."/>
            <person name="Miki D."/>
            <person name="Li D."/>
            <person name="Tang Q."/>
            <person name="Xiao L."/>
            <person name="Rajput S."/>
            <person name="Deng P."/>
            <person name="Jia W."/>
            <person name="Huang R."/>
            <person name="Zhang M."/>
            <person name="Sun Y."/>
            <person name="Hu J."/>
            <person name="Fu X."/>
            <person name="Schnable P.S."/>
            <person name="Li F."/>
            <person name="Zhang H."/>
            <person name="Feng B."/>
            <person name="Zhu X."/>
            <person name="Liu R."/>
            <person name="Schnable J.C."/>
            <person name="Zhu J.-K."/>
            <person name="Zhang H."/>
        </authorList>
    </citation>
    <scope>NUCLEOTIDE SEQUENCE [LARGE SCALE GENOMIC DNA]</scope>
</reference>
<dbReference type="EMBL" id="PQIB02000007">
    <property type="protein sequence ID" value="RLN07118.1"/>
    <property type="molecule type" value="Genomic_DNA"/>
</dbReference>
<organism evidence="2 3">
    <name type="scientific">Panicum miliaceum</name>
    <name type="common">Proso millet</name>
    <name type="synonym">Broomcorn millet</name>
    <dbReference type="NCBI Taxonomy" id="4540"/>
    <lineage>
        <taxon>Eukaryota</taxon>
        <taxon>Viridiplantae</taxon>
        <taxon>Streptophyta</taxon>
        <taxon>Embryophyta</taxon>
        <taxon>Tracheophyta</taxon>
        <taxon>Spermatophyta</taxon>
        <taxon>Magnoliopsida</taxon>
        <taxon>Liliopsida</taxon>
        <taxon>Poales</taxon>
        <taxon>Poaceae</taxon>
        <taxon>PACMAD clade</taxon>
        <taxon>Panicoideae</taxon>
        <taxon>Panicodae</taxon>
        <taxon>Paniceae</taxon>
        <taxon>Panicinae</taxon>
        <taxon>Panicum</taxon>
        <taxon>Panicum sect. Panicum</taxon>
    </lineage>
</organism>
<sequence length="52" mass="5969">MRLTQPITLDGTRINRSQQDSTIEGTPSLRGESPRSTRDTTKPLYIARWPRI</sequence>
<protein>
    <submittedName>
        <fullName evidence="2">Uncharacterized protein</fullName>
    </submittedName>
</protein>
<feature type="region of interest" description="Disordered" evidence="1">
    <location>
        <begin position="1"/>
        <end position="52"/>
    </location>
</feature>
<gene>
    <name evidence="2" type="ORF">C2845_PM11G02930</name>
</gene>
<dbReference type="AlphaFoldDB" id="A0A3L6RN24"/>
<comment type="caution">
    <text evidence="2">The sequence shown here is derived from an EMBL/GenBank/DDBJ whole genome shotgun (WGS) entry which is preliminary data.</text>
</comment>
<dbReference type="Proteomes" id="UP000275267">
    <property type="component" value="Unassembled WGS sequence"/>
</dbReference>
<proteinExistence type="predicted"/>
<name>A0A3L6RN24_PANMI</name>
<evidence type="ECO:0000313" key="2">
    <source>
        <dbReference type="EMBL" id="RLN07118.1"/>
    </source>
</evidence>